<reference evidence="2 3" key="1">
    <citation type="journal article" date="2015" name="Genome Announc.">
        <title>The 474-Kilobase-Pair Complete Genome Sequence of CeV-01B, a Virus Infecting Haptolina (Chrysochromulina) ericina (Prymnesiophyceae).</title>
        <authorList>
            <person name="Gallot-Lavallee L."/>
            <person name="Pagarete A."/>
            <person name="Legendre M."/>
            <person name="Santini S."/>
            <person name="Sandaa R.A."/>
            <person name="Himmelbauer H."/>
            <person name="Ogata H."/>
            <person name="Bratbak G."/>
            <person name="Claverie J.M."/>
        </authorList>
    </citation>
    <scope>NUCLEOTIDE SEQUENCE [LARGE SCALE GENOMIC DNA]</scope>
    <source>
        <strain evidence="2">CeV-01B</strain>
    </source>
</reference>
<feature type="transmembrane region" description="Helical" evidence="1">
    <location>
        <begin position="225"/>
        <end position="246"/>
    </location>
</feature>
<sequence length="263" mass="29313">MSSIQDIINLLHLKHKKSYLSSYGSDILFSIVIIYIYSVAITYYYVKNHLPKLRKNWPKNRCNPLYMPFASLVLKNSKDPANKIIEDNFSGCINTILHSIAQDALAPIYYAKKLAQEGVEDAVNAVDSIRGFFNTIRNDITDTAKSISGRTLNVMIPPTHMAITTRDSLWRIKGVYTSGIYMMIGTYLTMKSAIMGIIHMLVIVILVALVATIVGLMFIPFVGQALAAIPIALAIAIMIPTVPIIIKFNNIFQGNTSTSMPHW</sequence>
<name>A0A0N9QAT7_9VIRU</name>
<organism evidence="2 3">
    <name type="scientific">Chrysochromulina ericina virus CeV-01B</name>
    <dbReference type="NCBI Taxonomy" id="3070830"/>
    <lineage>
        <taxon>Viruses</taxon>
        <taxon>Varidnaviria</taxon>
        <taxon>Bamfordvirae</taxon>
        <taxon>Nucleocytoviricota</taxon>
        <taxon>Megaviricetes</taxon>
        <taxon>Imitervirales</taxon>
        <taxon>Mesomimiviridae</taxon>
        <taxon>Tethysvirus</taxon>
        <taxon>Tethysvirus raunefjordenense</taxon>
    </lineage>
</organism>
<dbReference type="KEGG" id="vg:26049252"/>
<evidence type="ECO:0000313" key="2">
    <source>
        <dbReference type="EMBL" id="ALH23291.1"/>
    </source>
</evidence>
<dbReference type="Proteomes" id="UP000203826">
    <property type="component" value="Segment"/>
</dbReference>
<dbReference type="OrthoDB" id="40973at10239"/>
<evidence type="ECO:0000256" key="1">
    <source>
        <dbReference type="SAM" id="Phobius"/>
    </source>
</evidence>
<evidence type="ECO:0000313" key="3">
    <source>
        <dbReference type="Proteomes" id="UP000203826"/>
    </source>
</evidence>
<proteinExistence type="predicted"/>
<feature type="transmembrane region" description="Helical" evidence="1">
    <location>
        <begin position="27"/>
        <end position="46"/>
    </location>
</feature>
<accession>A0A0N9QAT7</accession>
<dbReference type="EMBL" id="KT820662">
    <property type="protein sequence ID" value="ALH23291.1"/>
    <property type="molecule type" value="Genomic_DNA"/>
</dbReference>
<keyword evidence="1" id="KW-0812">Transmembrane</keyword>
<keyword evidence="1" id="KW-1133">Transmembrane helix</keyword>
<feature type="transmembrane region" description="Helical" evidence="1">
    <location>
        <begin position="193"/>
        <end position="219"/>
    </location>
</feature>
<keyword evidence="1" id="KW-0472">Membrane</keyword>
<gene>
    <name evidence="2" type="ORF">ceV_385</name>
</gene>
<protein>
    <submittedName>
        <fullName evidence="2">Uncharacterized protein</fullName>
    </submittedName>
</protein>
<keyword evidence="3" id="KW-1185">Reference proteome</keyword>